<feature type="signal peptide" evidence="2">
    <location>
        <begin position="1"/>
        <end position="28"/>
    </location>
</feature>
<evidence type="ECO:0000256" key="2">
    <source>
        <dbReference type="SAM" id="SignalP"/>
    </source>
</evidence>
<proteinExistence type="inferred from homology"/>
<dbReference type="RefSeq" id="WP_238858344.1">
    <property type="nucleotide sequence ID" value="NZ_FOFG01000011.1"/>
</dbReference>
<organism evidence="3 4">
    <name type="scientific">Faunimonas pinastri</name>
    <dbReference type="NCBI Taxonomy" id="1855383"/>
    <lineage>
        <taxon>Bacteria</taxon>
        <taxon>Pseudomonadati</taxon>
        <taxon>Pseudomonadota</taxon>
        <taxon>Alphaproteobacteria</taxon>
        <taxon>Hyphomicrobiales</taxon>
        <taxon>Afifellaceae</taxon>
        <taxon>Faunimonas</taxon>
    </lineage>
</organism>
<comment type="similarity">
    <text evidence="1">Belongs to the OmpW/AlkL family.</text>
</comment>
<dbReference type="GO" id="GO:0019867">
    <property type="term" value="C:outer membrane"/>
    <property type="evidence" value="ECO:0007669"/>
    <property type="project" value="InterPro"/>
</dbReference>
<reference evidence="3 4" key="1">
    <citation type="submission" date="2016-10" db="EMBL/GenBank/DDBJ databases">
        <authorList>
            <person name="de Groot N.N."/>
        </authorList>
    </citation>
    <scope>NUCLEOTIDE SEQUENCE [LARGE SCALE GENOMIC DNA]</scope>
    <source>
        <strain evidence="3 4">A52C2</strain>
    </source>
</reference>
<dbReference type="STRING" id="1855383.SAMN05216548_1114"/>
<dbReference type="PANTHER" id="PTHR36920:SF1">
    <property type="entry name" value="OUTER MEMBRANE PROTEIN W"/>
    <property type="match status" value="1"/>
</dbReference>
<sequence>MGFEIMWFRIAALCSVALSLGVTSKVFAADLPTQQTSFAGDAQPIAFNPWMLRVRALGVLPDGDSSLKLNGTRLGGDKTDITNTVVPELDITYFFTRHIAAELILGATRHKVEGAGSIKSLGDVGDVWLLPPTVTLQYHFDLTPKIKPYVGAGVNYTFFFGEESKGIFSNFDVHNQVGGALQAGVDYMINDHWGLNVDVKKIFLNPRVTADIDGVGHVSGHVKIDPWLVGAGVTYKF</sequence>
<accession>A0A1H9L7R7</accession>
<protein>
    <submittedName>
        <fullName evidence="3">Outer membrane protein</fullName>
    </submittedName>
</protein>
<dbReference type="EMBL" id="FOFG01000011">
    <property type="protein sequence ID" value="SER07486.1"/>
    <property type="molecule type" value="Genomic_DNA"/>
</dbReference>
<keyword evidence="4" id="KW-1185">Reference proteome</keyword>
<feature type="chain" id="PRO_5011520214" evidence="2">
    <location>
        <begin position="29"/>
        <end position="237"/>
    </location>
</feature>
<evidence type="ECO:0000313" key="4">
    <source>
        <dbReference type="Proteomes" id="UP000199647"/>
    </source>
</evidence>
<dbReference type="PANTHER" id="PTHR36920">
    <property type="match status" value="1"/>
</dbReference>
<dbReference type="Gene3D" id="2.40.160.20">
    <property type="match status" value="1"/>
</dbReference>
<dbReference type="Pfam" id="PF03922">
    <property type="entry name" value="OmpW"/>
    <property type="match status" value="1"/>
</dbReference>
<evidence type="ECO:0000256" key="1">
    <source>
        <dbReference type="ARBA" id="ARBA00009330"/>
    </source>
</evidence>
<gene>
    <name evidence="3" type="ORF">SAMN05216548_1114</name>
</gene>
<evidence type="ECO:0000313" key="3">
    <source>
        <dbReference type="EMBL" id="SER07486.1"/>
    </source>
</evidence>
<dbReference type="SUPFAM" id="SSF56925">
    <property type="entry name" value="OMPA-like"/>
    <property type="match status" value="1"/>
</dbReference>
<dbReference type="AlphaFoldDB" id="A0A1H9L7R7"/>
<dbReference type="GO" id="GO:0055085">
    <property type="term" value="P:transmembrane transport"/>
    <property type="evidence" value="ECO:0007669"/>
    <property type="project" value="TreeGrafter"/>
</dbReference>
<dbReference type="InterPro" id="IPR011250">
    <property type="entry name" value="OMP/PagP_B-barrel"/>
</dbReference>
<dbReference type="InterPro" id="IPR005618">
    <property type="entry name" value="OMPW"/>
</dbReference>
<name>A0A1H9L7R7_9HYPH</name>
<dbReference type="Proteomes" id="UP000199647">
    <property type="component" value="Unassembled WGS sequence"/>
</dbReference>
<keyword evidence="2" id="KW-0732">Signal</keyword>